<proteinExistence type="predicted"/>
<evidence type="ECO:0000313" key="1">
    <source>
        <dbReference type="EMBL" id="GFH30398.1"/>
    </source>
</evidence>
<sequence>MQPSELVCALACCCLGDDPTPYYVVRGRARARARVRIFTQQAKSVTGCDRVGTGLCQANETEPKTGRLLVVAYADGKEGSSREAAAAGWRVRAADMLRVGSYGPGAGTRMLLIAELRWGATGVAVAAVTAASWEP</sequence>
<comment type="caution">
    <text evidence="1">The sequence shown here is derived from an EMBL/GenBank/DDBJ whole genome shotgun (WGS) entry which is preliminary data.</text>
</comment>
<reference evidence="1 2" key="1">
    <citation type="submission" date="2020-02" db="EMBL/GenBank/DDBJ databases">
        <title>Draft genome sequence of Haematococcus lacustris strain NIES-144.</title>
        <authorList>
            <person name="Morimoto D."/>
            <person name="Nakagawa S."/>
            <person name="Yoshida T."/>
            <person name="Sawayama S."/>
        </authorList>
    </citation>
    <scope>NUCLEOTIDE SEQUENCE [LARGE SCALE GENOMIC DNA]</scope>
    <source>
        <strain evidence="1 2">NIES-144</strain>
    </source>
</reference>
<accession>A0A6A0ACH8</accession>
<gene>
    <name evidence="1" type="ORF">HaLaN_29248</name>
</gene>
<protein>
    <submittedName>
        <fullName evidence="1">Uncharacterized protein</fullName>
    </submittedName>
</protein>
<organism evidence="1 2">
    <name type="scientific">Haematococcus lacustris</name>
    <name type="common">Green alga</name>
    <name type="synonym">Haematococcus pluvialis</name>
    <dbReference type="NCBI Taxonomy" id="44745"/>
    <lineage>
        <taxon>Eukaryota</taxon>
        <taxon>Viridiplantae</taxon>
        <taxon>Chlorophyta</taxon>
        <taxon>core chlorophytes</taxon>
        <taxon>Chlorophyceae</taxon>
        <taxon>CS clade</taxon>
        <taxon>Chlamydomonadales</taxon>
        <taxon>Haematococcaceae</taxon>
        <taxon>Haematococcus</taxon>
    </lineage>
</organism>
<dbReference type="AlphaFoldDB" id="A0A6A0ACH8"/>
<dbReference type="EMBL" id="BLLF01004878">
    <property type="protein sequence ID" value="GFH30398.1"/>
    <property type="molecule type" value="Genomic_DNA"/>
</dbReference>
<evidence type="ECO:0000313" key="2">
    <source>
        <dbReference type="Proteomes" id="UP000485058"/>
    </source>
</evidence>
<keyword evidence="2" id="KW-1185">Reference proteome</keyword>
<dbReference type="Proteomes" id="UP000485058">
    <property type="component" value="Unassembled WGS sequence"/>
</dbReference>
<name>A0A6A0ACH8_HAELA</name>